<keyword evidence="4 9" id="KW-0812">Transmembrane</keyword>
<evidence type="ECO:0000256" key="10">
    <source>
        <dbReference type="RuleBase" id="RU000488"/>
    </source>
</evidence>
<evidence type="ECO:0000256" key="6">
    <source>
        <dbReference type="ARBA" id="ARBA00022989"/>
    </source>
</evidence>
<feature type="repeat" description="Solcar" evidence="9">
    <location>
        <begin position="198"/>
        <end position="283"/>
    </location>
</feature>
<dbReference type="Pfam" id="PF00153">
    <property type="entry name" value="Mito_carr"/>
    <property type="match status" value="3"/>
</dbReference>
<dbReference type="PANTHER" id="PTHR45624">
    <property type="entry name" value="MITOCHONDRIAL BASIC AMINO ACIDS TRANSPORTER-RELATED"/>
    <property type="match status" value="1"/>
</dbReference>
<keyword evidence="7" id="KW-0496">Mitochondrion</keyword>
<protein>
    <submittedName>
        <fullName evidence="13">Mitochondrial carrier protein</fullName>
    </submittedName>
</protein>
<dbReference type="InterPro" id="IPR023395">
    <property type="entry name" value="MCP_dom_sf"/>
</dbReference>
<dbReference type="GO" id="GO:0022857">
    <property type="term" value="F:transmembrane transporter activity"/>
    <property type="evidence" value="ECO:0007669"/>
    <property type="project" value="TreeGrafter"/>
</dbReference>
<keyword evidence="8 9" id="KW-0472">Membrane</keyword>
<dbReference type="PROSITE" id="PS50920">
    <property type="entry name" value="SOLCAR"/>
    <property type="match status" value="3"/>
</dbReference>
<comment type="similarity">
    <text evidence="2 10">Belongs to the mitochondrial carrier (TC 2.A.29) family.</text>
</comment>
<reference evidence="13" key="1">
    <citation type="submission" date="2020-12" db="UniProtKB">
        <authorList>
            <consortium name="WormBaseParasite"/>
        </authorList>
    </citation>
    <scope>IDENTIFICATION</scope>
    <source>
        <strain evidence="13">MHco3</strain>
    </source>
</reference>
<evidence type="ECO:0000256" key="4">
    <source>
        <dbReference type="ARBA" id="ARBA00022692"/>
    </source>
</evidence>
<feature type="repeat" description="Solcar" evidence="9">
    <location>
        <begin position="99"/>
        <end position="191"/>
    </location>
</feature>
<evidence type="ECO:0000256" key="9">
    <source>
        <dbReference type="PROSITE-ProRule" id="PRU00282"/>
    </source>
</evidence>
<feature type="transmembrane region" description="Helical" evidence="11">
    <location>
        <begin position="57"/>
        <end position="81"/>
    </location>
</feature>
<feature type="transmembrane region" description="Helical" evidence="11">
    <location>
        <begin position="101"/>
        <end position="122"/>
    </location>
</feature>
<sequence length="402" mass="45400">MYADFIAGWAAGGAGLLVGHPLDTVKARLQTMNAYKGIVDCAIKTARQETIYGLYKGMWIPFLSTGALHSLLFAGYGVALRFLHPGESNVEARKDLPMSEILIASICGTWAQVIPVIPVELLKTRLQVQRENVSHFKRHAETLYAGPMECARHVIKTEGLGGLFKGGKVIFVRDNIGYLFYIPVYESILRFMRRHNLNETCAQLFAGGCAGISGWLSVCPLEVIKNCVQADNTGQKIRVSDVVRRLWSEDGIRAFYRGGLTMSIRGFIVNAVVFLIYEKTFSIVNTSNGSHLNCLLISLLPLPFITSGSLTYPPIYFMIYCQIQKVIKTKEPQGVLENSRILSIFYEMFSFQPLAWVQLVLFNTFHVCYTCMWHYGTFYGHMNNSFIFRELFKSKDNKLTRF</sequence>
<dbReference type="OMA" id="VWFLAFE"/>
<comment type="subcellular location">
    <subcellularLocation>
        <location evidence="1">Mitochondrion membrane</location>
        <topology evidence="1">Multi-pass membrane protein</topology>
    </subcellularLocation>
</comment>
<dbReference type="OrthoDB" id="193856at2759"/>
<dbReference type="Gene3D" id="1.50.40.10">
    <property type="entry name" value="Mitochondrial carrier domain"/>
    <property type="match status" value="1"/>
</dbReference>
<feature type="transmembrane region" description="Helical" evidence="11">
    <location>
        <begin position="297"/>
        <end position="320"/>
    </location>
</feature>
<keyword evidence="3 10" id="KW-0813">Transport</keyword>
<feature type="transmembrane region" description="Helical" evidence="11">
    <location>
        <begin position="254"/>
        <end position="277"/>
    </location>
</feature>
<dbReference type="PANTHER" id="PTHR45624:SF10">
    <property type="entry name" value="SLC (SOLUTE CARRIER) HOMOLOG"/>
    <property type="match status" value="1"/>
</dbReference>
<dbReference type="GO" id="GO:0031966">
    <property type="term" value="C:mitochondrial membrane"/>
    <property type="evidence" value="ECO:0007669"/>
    <property type="project" value="UniProtKB-SubCell"/>
</dbReference>
<keyword evidence="5" id="KW-0677">Repeat</keyword>
<proteinExistence type="inferred from homology"/>
<evidence type="ECO:0000256" key="5">
    <source>
        <dbReference type="ARBA" id="ARBA00022737"/>
    </source>
</evidence>
<dbReference type="Proteomes" id="UP000025227">
    <property type="component" value="Unplaced"/>
</dbReference>
<evidence type="ECO:0000256" key="11">
    <source>
        <dbReference type="SAM" id="Phobius"/>
    </source>
</evidence>
<dbReference type="SUPFAM" id="SSF103506">
    <property type="entry name" value="Mitochondrial carrier"/>
    <property type="match status" value="1"/>
</dbReference>
<keyword evidence="6 11" id="KW-1133">Transmembrane helix</keyword>
<evidence type="ECO:0000256" key="3">
    <source>
        <dbReference type="ARBA" id="ARBA00022448"/>
    </source>
</evidence>
<dbReference type="InterPro" id="IPR018108">
    <property type="entry name" value="MCP_transmembrane"/>
</dbReference>
<evidence type="ECO:0000256" key="8">
    <source>
        <dbReference type="ARBA" id="ARBA00023136"/>
    </source>
</evidence>
<evidence type="ECO:0000313" key="13">
    <source>
        <dbReference type="WBParaSite" id="HCON_00132520-00001"/>
    </source>
</evidence>
<keyword evidence="12" id="KW-1185">Reference proteome</keyword>
<evidence type="ECO:0000256" key="7">
    <source>
        <dbReference type="ARBA" id="ARBA00023128"/>
    </source>
</evidence>
<dbReference type="AlphaFoldDB" id="A0A7I5EBU3"/>
<dbReference type="WBParaSite" id="HCON_00132520-00001">
    <property type="protein sequence ID" value="HCON_00132520-00001"/>
    <property type="gene ID" value="HCON_00132520"/>
</dbReference>
<evidence type="ECO:0000256" key="1">
    <source>
        <dbReference type="ARBA" id="ARBA00004225"/>
    </source>
</evidence>
<accession>A0A7I5EBU3</accession>
<evidence type="ECO:0000256" key="2">
    <source>
        <dbReference type="ARBA" id="ARBA00006375"/>
    </source>
</evidence>
<feature type="repeat" description="Solcar" evidence="9">
    <location>
        <begin position="2"/>
        <end position="82"/>
    </location>
</feature>
<evidence type="ECO:0000313" key="12">
    <source>
        <dbReference type="Proteomes" id="UP000025227"/>
    </source>
</evidence>
<organism evidence="12 13">
    <name type="scientific">Haemonchus contortus</name>
    <name type="common">Barber pole worm</name>
    <dbReference type="NCBI Taxonomy" id="6289"/>
    <lineage>
        <taxon>Eukaryota</taxon>
        <taxon>Metazoa</taxon>
        <taxon>Ecdysozoa</taxon>
        <taxon>Nematoda</taxon>
        <taxon>Chromadorea</taxon>
        <taxon>Rhabditida</taxon>
        <taxon>Rhabditina</taxon>
        <taxon>Rhabditomorpha</taxon>
        <taxon>Strongyloidea</taxon>
        <taxon>Trichostrongylidae</taxon>
        <taxon>Haemonchus</taxon>
    </lineage>
</organism>
<name>A0A7I5EBU3_HAECO</name>
<dbReference type="InterPro" id="IPR050567">
    <property type="entry name" value="Mitochondrial_Carrier"/>
</dbReference>